<evidence type="ECO:0000256" key="3">
    <source>
        <dbReference type="ARBA" id="ARBA00012741"/>
    </source>
</evidence>
<evidence type="ECO:0000256" key="7">
    <source>
        <dbReference type="ARBA" id="ARBA00041343"/>
    </source>
</evidence>
<evidence type="ECO:0000259" key="9">
    <source>
        <dbReference type="SMART" id="SM00642"/>
    </source>
</evidence>
<dbReference type="OrthoDB" id="1740265at2759"/>
<dbReference type="EC" id="3.2.1.20" evidence="3"/>
<dbReference type="Pfam" id="PF00128">
    <property type="entry name" value="Alpha-amylase"/>
    <property type="match status" value="1"/>
</dbReference>
<dbReference type="GO" id="GO:0000025">
    <property type="term" value="P:maltose catabolic process"/>
    <property type="evidence" value="ECO:0007669"/>
    <property type="project" value="TreeGrafter"/>
</dbReference>
<dbReference type="InterPro" id="IPR045857">
    <property type="entry name" value="O16G_dom_2"/>
</dbReference>
<dbReference type="Gene3D" id="3.20.20.80">
    <property type="entry name" value="Glycosidases"/>
    <property type="match status" value="1"/>
</dbReference>
<evidence type="ECO:0000313" key="11">
    <source>
        <dbReference type="Proteomes" id="UP000258309"/>
    </source>
</evidence>
<dbReference type="Gene3D" id="3.90.400.10">
    <property type="entry name" value="Oligo-1,6-glucosidase, Domain 2"/>
    <property type="match status" value="1"/>
</dbReference>
<protein>
    <recommendedName>
        <fullName evidence="8">Alpha-glucosidase</fullName>
        <ecNumber evidence="3">3.2.1.20</ecNumber>
    </recommendedName>
    <alternativeName>
        <fullName evidence="7">Maltase</fullName>
    </alternativeName>
</protein>
<evidence type="ECO:0000256" key="5">
    <source>
        <dbReference type="ARBA" id="ARBA00023295"/>
    </source>
</evidence>
<sequence length="573" mass="66075">MPVQRKWWKDGVVYQIYPASFKDSNGDGIGDIPGIISKLDYIKSLGVDIVWVCPFYKSPQVDMGYDISNYEDIHAPYGTLSDVEELIRGCHERGLKVIFDLVINHTSSLHSWFQESRKSKDSAKRDWYIWRPAKYDADGRRMPPNNWRSHFSGSAWTWDEATQEYYLHLFASEQPDLNWENPETRRAIYKSSMLFWLEKGVDGFRVDTVNMYSKDPSLADAPILQPEKFDQLAVDLFCNGPSMFEYLREMNEIMKPFDVMTVGELPNTPQVDRVLAYVSAKEERLNMVFNFDAVYVGQGADARFNTHPFTLADFKKSLSKWQSSIIGNDAWTTAFLENHDQGRSISRFASDAPEYRDASGKLLAILTTCLTGTLYIYQGQEIGMINMPKSWPVEEYKCIKSVNHYNMVKKLTNNDPAELSKALKGIQQVARDHARTPMQWDSSENAGFTNGPGRPWMRVHDEYPSINVEKQISDPKSILSFWKQMLRLRKQYADLLIYGDYEVYDVENVDTFIFSKTYGGQYALVVLNFTAKEQGFENPMEEKKRGKLELLVSNVEDPVDTLKPYEGRVYLVK</sequence>
<keyword evidence="4" id="KW-0378">Hydrolase</keyword>
<comment type="caution">
    <text evidence="10">The sequence shown here is derived from an EMBL/GenBank/DDBJ whole genome shotgun (WGS) entry which is preliminary data.</text>
</comment>
<accession>A0A3E2GRY0</accession>
<reference evidence="10 11" key="1">
    <citation type="submission" date="2018-05" db="EMBL/GenBank/DDBJ databases">
        <title>Draft genome sequence of Scytalidium lignicola DSM 105466, a ubiquitous saprotrophic fungus.</title>
        <authorList>
            <person name="Buettner E."/>
            <person name="Gebauer A.M."/>
            <person name="Hofrichter M."/>
            <person name="Liers C."/>
            <person name="Kellner H."/>
        </authorList>
    </citation>
    <scope>NUCLEOTIDE SEQUENCE [LARGE SCALE GENOMIC DNA]</scope>
    <source>
        <strain evidence="10 11">DSM 105466</strain>
    </source>
</reference>
<evidence type="ECO:0000256" key="4">
    <source>
        <dbReference type="ARBA" id="ARBA00022801"/>
    </source>
</evidence>
<dbReference type="Proteomes" id="UP000258309">
    <property type="component" value="Unassembled WGS sequence"/>
</dbReference>
<dbReference type="SMART" id="SM00642">
    <property type="entry name" value="Aamy"/>
    <property type="match status" value="1"/>
</dbReference>
<feature type="non-terminal residue" evidence="10">
    <location>
        <position position="573"/>
    </location>
</feature>
<dbReference type="FunFam" id="3.20.20.80:FF:000064">
    <property type="entry name" value="Oligo-1,6-glucosidase"/>
    <property type="match status" value="1"/>
</dbReference>
<dbReference type="AlphaFoldDB" id="A0A3E2GRY0"/>
<keyword evidence="11" id="KW-1185">Reference proteome</keyword>
<comment type="similarity">
    <text evidence="2">Belongs to the glycosyl hydrolase 13 family.</text>
</comment>
<feature type="domain" description="Glycosyl hydrolase family 13 catalytic" evidence="9">
    <location>
        <begin position="15"/>
        <end position="435"/>
    </location>
</feature>
<dbReference type="CDD" id="cd11333">
    <property type="entry name" value="AmyAc_SI_OligoGlu_DGase"/>
    <property type="match status" value="1"/>
</dbReference>
<dbReference type="OMA" id="PNGEKWA"/>
<keyword evidence="6" id="KW-0462">Maltose metabolism</keyword>
<dbReference type="GO" id="GO:0004556">
    <property type="term" value="F:alpha-amylase activity"/>
    <property type="evidence" value="ECO:0007669"/>
    <property type="project" value="TreeGrafter"/>
</dbReference>
<name>A0A3E2GRY0_SCYLI</name>
<keyword evidence="5" id="KW-0326">Glycosidase</keyword>
<evidence type="ECO:0000256" key="6">
    <source>
        <dbReference type="ARBA" id="ARBA00026248"/>
    </source>
</evidence>
<organism evidence="10 11">
    <name type="scientific">Scytalidium lignicola</name>
    <name type="common">Hyphomycete</name>
    <dbReference type="NCBI Taxonomy" id="5539"/>
    <lineage>
        <taxon>Eukaryota</taxon>
        <taxon>Fungi</taxon>
        <taxon>Dikarya</taxon>
        <taxon>Ascomycota</taxon>
        <taxon>Pezizomycotina</taxon>
        <taxon>Leotiomycetes</taxon>
        <taxon>Leotiomycetes incertae sedis</taxon>
        <taxon>Scytalidium</taxon>
    </lineage>
</organism>
<evidence type="ECO:0000256" key="1">
    <source>
        <dbReference type="ARBA" id="ARBA00001657"/>
    </source>
</evidence>
<evidence type="ECO:0000313" key="10">
    <source>
        <dbReference type="EMBL" id="RFU23807.1"/>
    </source>
</evidence>
<feature type="non-terminal residue" evidence="10">
    <location>
        <position position="1"/>
    </location>
</feature>
<evidence type="ECO:0000256" key="2">
    <source>
        <dbReference type="ARBA" id="ARBA00008061"/>
    </source>
</evidence>
<dbReference type="PANTHER" id="PTHR10357:SF179">
    <property type="entry name" value="NEUTRAL AND BASIC AMINO ACID TRANSPORT PROTEIN RBAT"/>
    <property type="match status" value="1"/>
</dbReference>
<dbReference type="FunFam" id="3.90.400.10:FF:000003">
    <property type="entry name" value="Probable alpha-glucosidase (Maltase)"/>
    <property type="match status" value="1"/>
</dbReference>
<dbReference type="SUPFAM" id="SSF51445">
    <property type="entry name" value="(Trans)glycosidases"/>
    <property type="match status" value="1"/>
</dbReference>
<dbReference type="InterPro" id="IPR013780">
    <property type="entry name" value="Glyco_hydro_b"/>
</dbReference>
<dbReference type="GO" id="GO:0004575">
    <property type="term" value="F:sucrose alpha-glucosidase activity"/>
    <property type="evidence" value="ECO:0007669"/>
    <property type="project" value="TreeGrafter"/>
</dbReference>
<dbReference type="InterPro" id="IPR006047">
    <property type="entry name" value="GH13_cat_dom"/>
</dbReference>
<dbReference type="Gene3D" id="2.60.40.1180">
    <property type="entry name" value="Golgi alpha-mannosidase II"/>
    <property type="match status" value="1"/>
</dbReference>
<dbReference type="FunFam" id="3.20.20.80:FF:000087">
    <property type="entry name" value="Oligo-1,6-glucosidase IMA1"/>
    <property type="match status" value="1"/>
</dbReference>
<dbReference type="PANTHER" id="PTHR10357">
    <property type="entry name" value="ALPHA-AMYLASE FAMILY MEMBER"/>
    <property type="match status" value="1"/>
</dbReference>
<dbReference type="SUPFAM" id="SSF51011">
    <property type="entry name" value="Glycosyl hydrolase domain"/>
    <property type="match status" value="1"/>
</dbReference>
<gene>
    <name evidence="10" type="ORF">B7463_g12533</name>
</gene>
<comment type="catalytic activity">
    <reaction evidence="1">
        <text>Hydrolysis of terminal, non-reducing (1-&gt;4)-linked alpha-D-glucose residues with release of alpha-D-glucose.</text>
        <dbReference type="EC" id="3.2.1.20"/>
    </reaction>
</comment>
<dbReference type="STRING" id="5539.A0A3E2GRY0"/>
<dbReference type="GO" id="GO:0004574">
    <property type="term" value="F:oligo-1,6-glucosidase activity"/>
    <property type="evidence" value="ECO:0007669"/>
    <property type="project" value="TreeGrafter"/>
</dbReference>
<dbReference type="EMBL" id="NCSJ02000602">
    <property type="protein sequence ID" value="RFU23807.1"/>
    <property type="molecule type" value="Genomic_DNA"/>
</dbReference>
<dbReference type="GO" id="GO:0033934">
    <property type="term" value="F:glucan 1,4-alpha-maltotriohydrolase activity"/>
    <property type="evidence" value="ECO:0007669"/>
    <property type="project" value="TreeGrafter"/>
</dbReference>
<dbReference type="GO" id="GO:0004558">
    <property type="term" value="F:alpha-1,4-glucosidase activity"/>
    <property type="evidence" value="ECO:0007669"/>
    <property type="project" value="UniProtKB-EC"/>
</dbReference>
<evidence type="ECO:0000256" key="8">
    <source>
        <dbReference type="ARBA" id="ARBA00073730"/>
    </source>
</evidence>
<dbReference type="InterPro" id="IPR017853">
    <property type="entry name" value="GH"/>
</dbReference>
<dbReference type="GO" id="GO:0005987">
    <property type="term" value="P:sucrose catabolic process"/>
    <property type="evidence" value="ECO:0007669"/>
    <property type="project" value="TreeGrafter"/>
</dbReference>
<proteinExistence type="inferred from homology"/>